<organism evidence="3">
    <name type="scientific">marine sediment metagenome</name>
    <dbReference type="NCBI Taxonomy" id="412755"/>
    <lineage>
        <taxon>unclassified sequences</taxon>
        <taxon>metagenomes</taxon>
        <taxon>ecological metagenomes</taxon>
    </lineage>
</organism>
<comment type="caution">
    <text evidence="3">The sequence shown here is derived from an EMBL/GenBank/DDBJ whole genome shotgun (WGS) entry which is preliminary data.</text>
</comment>
<dbReference type="SUPFAM" id="SSF69318">
    <property type="entry name" value="Integrin alpha N-terminal domain"/>
    <property type="match status" value="1"/>
</dbReference>
<keyword evidence="2" id="KW-1133">Transmembrane helix</keyword>
<sequence length="465" mass="48211">MRRELTILSDSGPAYGPYIKTVETNVALRTARRSLLAIIAAACLLPGVAWGLINPNFTPIHLTDGSDLILLAKAVRKDNTDSVELTVLGVLKGKAPAKLVVDLSQAPKEHAKATRQRLAGTFGQTVMLFGGKYQDERIGYLHVQGQWLRLAYEKGAWIFEVIDDEMAGTWNGGTDMLERCVRYILKNGGDATVPIVSGTAWRSIAKVGAVKGKVTGIAAVDLAGDGKLALHVSSAGGDVLLKPTAGAEGFVDVTAKAKLTAKSLAAAWGDFNGDGRMDLASFDGKGLTIFSANADGTFTAAKAGGNFTISPKCTSLKTIGLGKAATPGLVAGGAAVPVVLAPAGKGAFKAVGLPKSKTSVAKWGKPQGPLVGDFNNDAIPDIILPFEKGGMLHLGKADGTFQAGTACGVNCTEGGGMGDLGDFDGDGWMDAMTCGADGVRVWQNLQNGKFVETLGLSGEMSYKAQ</sequence>
<evidence type="ECO:0000313" key="3">
    <source>
        <dbReference type="EMBL" id="KKN03752.1"/>
    </source>
</evidence>
<dbReference type="PANTHER" id="PTHR46580">
    <property type="entry name" value="SENSOR KINASE-RELATED"/>
    <property type="match status" value="1"/>
</dbReference>
<name>A0A0F9MWG4_9ZZZZ</name>
<dbReference type="EMBL" id="LAZR01005000">
    <property type="protein sequence ID" value="KKN03752.1"/>
    <property type="molecule type" value="Genomic_DNA"/>
</dbReference>
<keyword evidence="1" id="KW-0732">Signal</keyword>
<reference evidence="3" key="1">
    <citation type="journal article" date="2015" name="Nature">
        <title>Complex archaea that bridge the gap between prokaryotes and eukaryotes.</title>
        <authorList>
            <person name="Spang A."/>
            <person name="Saw J.H."/>
            <person name="Jorgensen S.L."/>
            <person name="Zaremba-Niedzwiedzka K."/>
            <person name="Martijn J."/>
            <person name="Lind A.E."/>
            <person name="van Eijk R."/>
            <person name="Schleper C."/>
            <person name="Guy L."/>
            <person name="Ettema T.J."/>
        </authorList>
    </citation>
    <scope>NUCLEOTIDE SEQUENCE</scope>
</reference>
<dbReference type="InterPro" id="IPR028994">
    <property type="entry name" value="Integrin_alpha_N"/>
</dbReference>
<dbReference type="Pfam" id="PF13517">
    <property type="entry name" value="FG-GAP_3"/>
    <property type="match status" value="1"/>
</dbReference>
<keyword evidence="2" id="KW-0472">Membrane</keyword>
<feature type="non-terminal residue" evidence="3">
    <location>
        <position position="465"/>
    </location>
</feature>
<proteinExistence type="predicted"/>
<accession>A0A0F9MWG4</accession>
<protein>
    <recommendedName>
        <fullName evidence="4">VCBS repeat-containing protein</fullName>
    </recommendedName>
</protein>
<feature type="transmembrane region" description="Helical" evidence="2">
    <location>
        <begin position="35"/>
        <end position="53"/>
    </location>
</feature>
<gene>
    <name evidence="3" type="ORF">LCGC14_1104490</name>
</gene>
<dbReference type="InterPro" id="IPR013517">
    <property type="entry name" value="FG-GAP"/>
</dbReference>
<evidence type="ECO:0000256" key="2">
    <source>
        <dbReference type="SAM" id="Phobius"/>
    </source>
</evidence>
<evidence type="ECO:0000256" key="1">
    <source>
        <dbReference type="ARBA" id="ARBA00022729"/>
    </source>
</evidence>
<keyword evidence="2" id="KW-0812">Transmembrane</keyword>
<dbReference type="AlphaFoldDB" id="A0A0F9MWG4"/>
<evidence type="ECO:0008006" key="4">
    <source>
        <dbReference type="Google" id="ProtNLM"/>
    </source>
</evidence>